<dbReference type="Pfam" id="PF04059">
    <property type="entry name" value="RRM_2"/>
    <property type="match status" value="1"/>
</dbReference>
<feature type="domain" description="RRM" evidence="3">
    <location>
        <begin position="759"/>
        <end position="847"/>
    </location>
</feature>
<keyword evidence="5" id="KW-1185">Reference proteome</keyword>
<evidence type="ECO:0000256" key="1">
    <source>
        <dbReference type="PROSITE-ProRule" id="PRU00176"/>
    </source>
</evidence>
<dbReference type="InterPro" id="IPR007201">
    <property type="entry name" value="Mei2-like_Rrm_C"/>
</dbReference>
<feature type="region of interest" description="Disordered" evidence="2">
    <location>
        <begin position="85"/>
        <end position="113"/>
    </location>
</feature>
<feature type="compositionally biased region" description="Basic and acidic residues" evidence="2">
    <location>
        <begin position="901"/>
        <end position="910"/>
    </location>
</feature>
<accession>A0A812J5F9</accession>
<dbReference type="PROSITE" id="PS50102">
    <property type="entry name" value="RRM"/>
    <property type="match status" value="1"/>
</dbReference>
<dbReference type="OrthoDB" id="198885at2759"/>
<dbReference type="Gene3D" id="3.30.70.330">
    <property type="match status" value="1"/>
</dbReference>
<comment type="caution">
    <text evidence="4">The sequence shown here is derived from an EMBL/GenBank/DDBJ whole genome shotgun (WGS) entry which is preliminary data.</text>
</comment>
<dbReference type="Proteomes" id="UP000601435">
    <property type="component" value="Unassembled WGS sequence"/>
</dbReference>
<keyword evidence="1" id="KW-0694">RNA-binding</keyword>
<feature type="non-terminal residue" evidence="4">
    <location>
        <position position="1"/>
    </location>
</feature>
<protein>
    <submittedName>
        <fullName evidence="4">ML2 protein</fullName>
    </submittedName>
</protein>
<proteinExistence type="predicted"/>
<dbReference type="GO" id="GO:0003723">
    <property type="term" value="F:RNA binding"/>
    <property type="evidence" value="ECO:0007669"/>
    <property type="project" value="UniProtKB-UniRule"/>
</dbReference>
<organism evidence="4 5">
    <name type="scientific">Symbiodinium necroappetens</name>
    <dbReference type="NCBI Taxonomy" id="1628268"/>
    <lineage>
        <taxon>Eukaryota</taxon>
        <taxon>Sar</taxon>
        <taxon>Alveolata</taxon>
        <taxon>Dinophyceae</taxon>
        <taxon>Suessiales</taxon>
        <taxon>Symbiodiniaceae</taxon>
        <taxon>Symbiodinium</taxon>
    </lineage>
</organism>
<dbReference type="SUPFAM" id="SSF55961">
    <property type="entry name" value="Bet v1-like"/>
    <property type="match status" value="1"/>
</dbReference>
<dbReference type="Gene3D" id="3.30.530.20">
    <property type="match status" value="1"/>
</dbReference>
<evidence type="ECO:0000256" key="2">
    <source>
        <dbReference type="SAM" id="MobiDB-lite"/>
    </source>
</evidence>
<dbReference type="InterPro" id="IPR000504">
    <property type="entry name" value="RRM_dom"/>
</dbReference>
<dbReference type="InterPro" id="IPR035979">
    <property type="entry name" value="RBD_domain_sf"/>
</dbReference>
<gene>
    <name evidence="4" type="primary">ML2</name>
    <name evidence="4" type="ORF">SNEC2469_LOCUS1159</name>
</gene>
<feature type="compositionally biased region" description="Pro residues" evidence="2">
    <location>
        <begin position="886"/>
        <end position="897"/>
    </location>
</feature>
<evidence type="ECO:0000259" key="3">
    <source>
        <dbReference type="PROSITE" id="PS50102"/>
    </source>
</evidence>
<dbReference type="CDD" id="cd12277">
    <property type="entry name" value="RRM3_MEI2_EAR1_like"/>
    <property type="match status" value="1"/>
</dbReference>
<feature type="region of interest" description="Disordered" evidence="2">
    <location>
        <begin position="692"/>
        <end position="756"/>
    </location>
</feature>
<evidence type="ECO:0000313" key="5">
    <source>
        <dbReference type="Proteomes" id="UP000601435"/>
    </source>
</evidence>
<evidence type="ECO:0000313" key="4">
    <source>
        <dbReference type="EMBL" id="CAE7191312.1"/>
    </source>
</evidence>
<name>A0A812J5F9_9DINO</name>
<dbReference type="PANTHER" id="PTHR34204">
    <property type="entry name" value="RNA-BINDING ASCH DOMAIN PROTEIN"/>
    <property type="match status" value="1"/>
</dbReference>
<feature type="compositionally biased region" description="Basic and acidic residues" evidence="2">
    <location>
        <begin position="614"/>
        <end position="628"/>
    </location>
</feature>
<dbReference type="EMBL" id="CAJNJA010005487">
    <property type="protein sequence ID" value="CAE7191312.1"/>
    <property type="molecule type" value="Genomic_DNA"/>
</dbReference>
<dbReference type="SUPFAM" id="SSF54928">
    <property type="entry name" value="RNA-binding domain, RBD"/>
    <property type="match status" value="1"/>
</dbReference>
<dbReference type="InterPro" id="IPR012677">
    <property type="entry name" value="Nucleotide-bd_a/b_plait_sf"/>
</dbReference>
<feature type="region of interest" description="Disordered" evidence="2">
    <location>
        <begin position="884"/>
        <end position="910"/>
    </location>
</feature>
<dbReference type="AlphaFoldDB" id="A0A812J5F9"/>
<feature type="non-terminal residue" evidence="4">
    <location>
        <position position="1184"/>
    </location>
</feature>
<feature type="region of interest" description="Disordered" evidence="2">
    <location>
        <begin position="216"/>
        <end position="236"/>
    </location>
</feature>
<dbReference type="InterPro" id="IPR023393">
    <property type="entry name" value="START-like_dom_sf"/>
</dbReference>
<feature type="compositionally biased region" description="Basic and acidic residues" evidence="2">
    <location>
        <begin position="708"/>
        <end position="754"/>
    </location>
</feature>
<dbReference type="PANTHER" id="PTHR34204:SF2">
    <property type="entry name" value="RNA-BINDING ASCH DOMAIN PROTEIN"/>
    <property type="match status" value="1"/>
</dbReference>
<feature type="region of interest" description="Disordered" evidence="2">
    <location>
        <begin position="581"/>
        <end position="628"/>
    </location>
</feature>
<sequence length="1184" mass="131477">MGRRPLAVSRKTRSKSTLGVAILTDLCAVHGWTFNHNFGNRRNRLMDLPDSDIYSAVHSVLMNAEGNGLKDILGQEFIGSLLQQETASGPEESPGYVESTSKEHEHGPRVSGPVLDRPYSASLAGALDYCIRKGHFQRPPLPQNDGLTSLLVEDDQEIVRWQECVQRCGRQSLIFAFSCLGRRGIRLALGQRWTAGSCDMLPPSRKELIQAFSALNRDDASESETDSASPGMAEVEDEAQALRSQIKTLAEQGRHAEMDVAISRMKQLTKMKRSSEAHRGMEGFWAGAASGSDAAKNQAAETALRTVLQEAVWGNLHQLPGGLPTFEVRVKQGYGARWTVSEDGSTKFRGLLEPMMEDGHEKRWRHDLAMPIDDVDFEMLEDAAEVEGDSPTVAATRKRTASNGESVAQAANMGNEPAYVVPTTPSPFLHSSFPPQVPDFNGYGYGMPEMGLPPAYDCEEQVDYNEVQVAAMNAGFMQGMQFLPPEMFMPYWQQMGMDGQMPCMDGQAMMPPELQEQLQKAAQMQEFQQELRTKHQKQTAPTAVKEQLTQMEELGPGPGPGPAQEEDAAAPAAVAATAKVAAREDGAGTTAARAARARRSLPRQEAAVPATNGENHRPSNDDGKWKDWKDNSWHEWQAGLIVSSVCSPCHPSTLDTKESSRKNDWKDWKDYAWKDNDWKDDWRQREDDTYWKEASDTGSRRGSKGKSKGKEQRGWEEERSSTKAGTWKEEPRQGADPATKEKKIPPIPYERPEGNEPYTTVMLRNIPNKYTREMLIKQLSLEFNGEFDFMYLPIDFKNKCNVGYGFINFRTQDSCERFIGLFHGVDVRKCLPGLNSKKVVEVTPARVQGLSENVRRLRNSPVMNQLQDHPEWMPLLFDENGVDEPFPLPDQPLPPVKPRGRNREGQRKEGADVCPREIFAGAELKMPLQSGSACQSTAGNAFIVSLRNPSGAILLSIAHVSNPVYMNGVGHAISLDEEESRRLSGMANDTLRDALGHLEGFNSGQHGWTNLGCNGDVKLFSQNVGASLPMFLGQLTASSACSVADLTAVILSDACRRFWDPSYFTSHVLCTCGDSRSAVLCTEQKGSPVSAEALWTNVCTARHVRKEQGERITYAATSVPTDFRNEHRRTLSTWGVDKKELITKIWAMDVLRTNDQVRNAAVYELVSAEHSKYMYPISDDSKMI</sequence>
<reference evidence="4" key="1">
    <citation type="submission" date="2021-02" db="EMBL/GenBank/DDBJ databases">
        <authorList>
            <person name="Dougan E. K."/>
            <person name="Rhodes N."/>
            <person name="Thang M."/>
            <person name="Chan C."/>
        </authorList>
    </citation>
    <scope>NUCLEOTIDE SEQUENCE</scope>
</reference>